<evidence type="ECO:0000259" key="2">
    <source>
        <dbReference type="Pfam" id="PF01266"/>
    </source>
</evidence>
<proteinExistence type="predicted"/>
<dbReference type="AlphaFoldDB" id="A0A3P3VHZ7"/>
<feature type="domain" description="FAD dependent oxidoreductase" evidence="2">
    <location>
        <begin position="8"/>
        <end position="320"/>
    </location>
</feature>
<evidence type="ECO:0000313" key="3">
    <source>
        <dbReference type="EMBL" id="RRJ82341.1"/>
    </source>
</evidence>
<evidence type="ECO:0000256" key="1">
    <source>
        <dbReference type="ARBA" id="ARBA00023002"/>
    </source>
</evidence>
<dbReference type="Gene3D" id="3.50.50.60">
    <property type="entry name" value="FAD/NAD(P)-binding domain"/>
    <property type="match status" value="1"/>
</dbReference>
<dbReference type="InterPro" id="IPR036188">
    <property type="entry name" value="FAD/NAD-bd_sf"/>
</dbReference>
<dbReference type="Pfam" id="PF01266">
    <property type="entry name" value="DAO"/>
    <property type="match status" value="1"/>
</dbReference>
<protein>
    <submittedName>
        <fullName evidence="3">FAD-dependent oxidoreductase</fullName>
    </submittedName>
</protein>
<name>A0A3P3VHZ7_9GAMM</name>
<gene>
    <name evidence="3" type="ORF">D0544_10675</name>
</gene>
<dbReference type="Proteomes" id="UP000280792">
    <property type="component" value="Unassembled WGS sequence"/>
</dbReference>
<dbReference type="SUPFAM" id="SSF51905">
    <property type="entry name" value="FAD/NAD(P)-binding domain"/>
    <property type="match status" value="1"/>
</dbReference>
<accession>A0A3P3VHZ7</accession>
<comment type="caution">
    <text evidence="3">The sequence shown here is derived from an EMBL/GenBank/DDBJ whole genome shotgun (WGS) entry which is preliminary data.</text>
</comment>
<organism evidence="3 4">
    <name type="scientific">Aestuariirhabdus litorea</name>
    <dbReference type="NCBI Taxonomy" id="2528527"/>
    <lineage>
        <taxon>Bacteria</taxon>
        <taxon>Pseudomonadati</taxon>
        <taxon>Pseudomonadota</taxon>
        <taxon>Gammaproteobacteria</taxon>
        <taxon>Oceanospirillales</taxon>
        <taxon>Aestuariirhabdaceae</taxon>
        <taxon>Aestuariirhabdus</taxon>
    </lineage>
</organism>
<dbReference type="EMBL" id="QWEZ01000002">
    <property type="protein sequence ID" value="RRJ82341.1"/>
    <property type="molecule type" value="Genomic_DNA"/>
</dbReference>
<sequence>MTHHLDTDIAILGGGIAGLWLLRRLSELGYSTLLLENATLGGGQSIKSQGIIHGGTKYALSGNLTHASECIAGMPKRWQACLQGEGEIDLSCARILSPHHYMWSSAGLGSKLTTFFASKALRGRVDQLKPKNYPAFFQHPAFRGSLYQLNEFVLDVPSVVSSLVQGLEDRTLSIDWEKSRIEHDTDGKISAILLEHQGEQTMIRARRYLFTAGAGTADLLQRWGVEGPAMQLRPLHMAMVRVPGAQPLFAHCIGTSTVPRLTITSHPDQQGNWIWYIGGEPAESGVKREPSEQIARCQQELTQLMPWIDFTSAEWGTLRVDRAEPRQSNLLRPDAAYCKALHNALINWPTKLALAPNLSDEVLRQLQLQGIAPQIPQPAATSLPRPPVGKPFWEGVLP</sequence>
<dbReference type="InterPro" id="IPR006076">
    <property type="entry name" value="FAD-dep_OxRdtase"/>
</dbReference>
<reference evidence="3 4" key="2">
    <citation type="submission" date="2018-12" db="EMBL/GenBank/DDBJ databases">
        <title>Simiduia agarivorans gen. nov., sp. nov., a marine, agarolytic bacterium isolated from shallow coastal water from Keelung, Taiwan.</title>
        <authorList>
            <person name="Shieh W.Y."/>
        </authorList>
    </citation>
    <scope>NUCLEOTIDE SEQUENCE [LARGE SCALE GENOMIC DNA]</scope>
    <source>
        <strain evidence="3 4">GTF-13</strain>
    </source>
</reference>
<keyword evidence="4" id="KW-1185">Reference proteome</keyword>
<dbReference type="RefSeq" id="WP_125016052.1">
    <property type="nucleotide sequence ID" value="NZ_QWEZ01000002.1"/>
</dbReference>
<dbReference type="Gene3D" id="3.30.9.10">
    <property type="entry name" value="D-Amino Acid Oxidase, subunit A, domain 2"/>
    <property type="match status" value="1"/>
</dbReference>
<reference evidence="3 4" key="1">
    <citation type="submission" date="2018-08" db="EMBL/GenBank/DDBJ databases">
        <authorList>
            <person name="Khan S.A."/>
        </authorList>
    </citation>
    <scope>NUCLEOTIDE SEQUENCE [LARGE SCALE GENOMIC DNA]</scope>
    <source>
        <strain evidence="3 4">GTF-13</strain>
    </source>
</reference>
<keyword evidence="1" id="KW-0560">Oxidoreductase</keyword>
<evidence type="ECO:0000313" key="4">
    <source>
        <dbReference type="Proteomes" id="UP000280792"/>
    </source>
</evidence>
<dbReference type="GO" id="GO:0016491">
    <property type="term" value="F:oxidoreductase activity"/>
    <property type="evidence" value="ECO:0007669"/>
    <property type="project" value="UniProtKB-KW"/>
</dbReference>